<dbReference type="STRING" id="929713.NIASO_13760"/>
<reference evidence="3 4" key="1">
    <citation type="submission" date="2013-12" db="EMBL/GenBank/DDBJ databases">
        <authorList>
            <consortium name="DOE Joint Genome Institute"/>
            <person name="Eisen J."/>
            <person name="Huntemann M."/>
            <person name="Han J."/>
            <person name="Chen A."/>
            <person name="Kyrpides N."/>
            <person name="Mavromatis K."/>
            <person name="Markowitz V."/>
            <person name="Palaniappan K."/>
            <person name="Ivanova N."/>
            <person name="Schaumberg A."/>
            <person name="Pati A."/>
            <person name="Liolios K."/>
            <person name="Nordberg H.P."/>
            <person name="Cantor M.N."/>
            <person name="Hua S.X."/>
            <person name="Woyke T."/>
        </authorList>
    </citation>
    <scope>NUCLEOTIDE SEQUENCE [LARGE SCALE GENOMIC DNA]</scope>
    <source>
        <strain evidence="4">DSM 19437</strain>
    </source>
</reference>
<proteinExistence type="predicted"/>
<feature type="compositionally biased region" description="Basic and acidic residues" evidence="1">
    <location>
        <begin position="143"/>
        <end position="157"/>
    </location>
</feature>
<dbReference type="EMBL" id="CP007035">
    <property type="protein sequence ID" value="AHF15938.1"/>
    <property type="molecule type" value="Genomic_DNA"/>
</dbReference>
<dbReference type="RefSeq" id="WP_008586403.1">
    <property type="nucleotide sequence ID" value="NZ_CP007035.1"/>
</dbReference>
<evidence type="ECO:0000256" key="2">
    <source>
        <dbReference type="SAM" id="SignalP"/>
    </source>
</evidence>
<name>W0F2A3_9BACT</name>
<accession>W0F2A3</accession>
<feature type="compositionally biased region" description="Basic and acidic residues" evidence="1">
    <location>
        <begin position="26"/>
        <end position="82"/>
    </location>
</feature>
<feature type="compositionally biased region" description="Basic and acidic residues" evidence="1">
    <location>
        <begin position="114"/>
        <end position="126"/>
    </location>
</feature>
<protein>
    <submittedName>
        <fullName evidence="3">Uncharacterized protein</fullName>
    </submittedName>
</protein>
<evidence type="ECO:0000313" key="4">
    <source>
        <dbReference type="Proteomes" id="UP000003586"/>
    </source>
</evidence>
<organism evidence="3 4">
    <name type="scientific">Niabella soli DSM 19437</name>
    <dbReference type="NCBI Taxonomy" id="929713"/>
    <lineage>
        <taxon>Bacteria</taxon>
        <taxon>Pseudomonadati</taxon>
        <taxon>Bacteroidota</taxon>
        <taxon>Chitinophagia</taxon>
        <taxon>Chitinophagales</taxon>
        <taxon>Chitinophagaceae</taxon>
        <taxon>Niabella</taxon>
    </lineage>
</organism>
<evidence type="ECO:0000313" key="3">
    <source>
        <dbReference type="EMBL" id="AHF15938.1"/>
    </source>
</evidence>
<feature type="region of interest" description="Disordered" evidence="1">
    <location>
        <begin position="22"/>
        <end position="157"/>
    </location>
</feature>
<keyword evidence="2" id="KW-0732">Signal</keyword>
<dbReference type="HOGENOM" id="CLU_1676018_0_0_10"/>
<dbReference type="Proteomes" id="UP000003586">
    <property type="component" value="Chromosome"/>
</dbReference>
<dbReference type="KEGG" id="nso:NIASO_13760"/>
<gene>
    <name evidence="3" type="ORF">NIASO_13760</name>
</gene>
<feature type="chain" id="PRO_5004788537" evidence="2">
    <location>
        <begin position="22"/>
        <end position="157"/>
    </location>
</feature>
<feature type="compositionally biased region" description="Polar residues" evidence="1">
    <location>
        <begin position="102"/>
        <end position="113"/>
    </location>
</feature>
<feature type="signal peptide" evidence="2">
    <location>
        <begin position="1"/>
        <end position="21"/>
    </location>
</feature>
<sequence length="157" mass="17676">MKKTFLLLLLSIVWCTGAALAQNTQKADDKKPEAKNTDTKDADKAENTNDRHAKEKAFWKKVGNDQKDFWKGEHERHVKGEGPGKPPPPPNPFKKKKKQDTETAATTPGSESNNEQKSEVKEERTGPRKPPPPPNPFKKKKKQDTEKETGNGDKYSK</sequence>
<dbReference type="AlphaFoldDB" id="W0F2A3"/>
<keyword evidence="4" id="KW-1185">Reference proteome</keyword>
<evidence type="ECO:0000256" key="1">
    <source>
        <dbReference type="SAM" id="MobiDB-lite"/>
    </source>
</evidence>